<reference evidence="1 2" key="1">
    <citation type="submission" date="2023-08" db="EMBL/GenBank/DDBJ databases">
        <title>Microbacterium aquilitoris sp. nov. and Microbacterium gwkjibeachense sp. nov., isolated from beach.</title>
        <authorList>
            <person name="Lee S.D."/>
            <person name="Yang H."/>
            <person name="Kim I."/>
        </authorList>
    </citation>
    <scope>NUCLEOTIDE SEQUENCE [LARGE SCALE GENOMIC DNA]</scope>
    <source>
        <strain evidence="1 2">KSW-18</strain>
    </source>
</reference>
<comment type="caution">
    <text evidence="1">The sequence shown here is derived from an EMBL/GenBank/DDBJ whole genome shotgun (WGS) entry which is preliminary data.</text>
</comment>
<evidence type="ECO:0000313" key="2">
    <source>
        <dbReference type="Proteomes" id="UP001262835"/>
    </source>
</evidence>
<gene>
    <name evidence="1" type="ORF">Q9S78_02080</name>
</gene>
<organism evidence="1 2">
    <name type="scientific">Microbacterium aquilitoris</name>
    <dbReference type="NCBI Taxonomy" id="3067307"/>
    <lineage>
        <taxon>Bacteria</taxon>
        <taxon>Bacillati</taxon>
        <taxon>Actinomycetota</taxon>
        <taxon>Actinomycetes</taxon>
        <taxon>Micrococcales</taxon>
        <taxon>Microbacteriaceae</taxon>
        <taxon>Microbacterium</taxon>
    </lineage>
</organism>
<sequence length="54" mass="5710">MMVDDGFDDAQQPRCEHCGTVMRDSVGGYSCSHCDLIVLRTAAGGRSSGETTAD</sequence>
<dbReference type="EMBL" id="JAUZVT010000001">
    <property type="protein sequence ID" value="MDT3329447.1"/>
    <property type="molecule type" value="Genomic_DNA"/>
</dbReference>
<name>A0ABU3GFH2_9MICO</name>
<dbReference type="RefSeq" id="WP_311868600.1">
    <property type="nucleotide sequence ID" value="NZ_JAUZVT010000001.1"/>
</dbReference>
<accession>A0ABU3GFH2</accession>
<evidence type="ECO:0000313" key="1">
    <source>
        <dbReference type="EMBL" id="MDT3329447.1"/>
    </source>
</evidence>
<proteinExistence type="predicted"/>
<keyword evidence="2" id="KW-1185">Reference proteome</keyword>
<dbReference type="Proteomes" id="UP001262835">
    <property type="component" value="Unassembled WGS sequence"/>
</dbReference>
<protein>
    <submittedName>
        <fullName evidence="1">Uncharacterized protein</fullName>
    </submittedName>
</protein>